<keyword evidence="5" id="KW-0560">Oxidoreductase</keyword>
<dbReference type="HOGENOM" id="CLU_012153_0_0_1"/>
<dbReference type="STRING" id="1206466.K0KN03"/>
<dbReference type="Proteomes" id="UP000009328">
    <property type="component" value="Unassembled WGS sequence"/>
</dbReference>
<dbReference type="PANTHER" id="PTHR22893">
    <property type="entry name" value="NADH OXIDOREDUCTASE-RELATED"/>
    <property type="match status" value="1"/>
</dbReference>
<dbReference type="Gene3D" id="3.20.20.70">
    <property type="entry name" value="Aldolase class I"/>
    <property type="match status" value="1"/>
</dbReference>
<dbReference type="eggNOG" id="KOG0134">
    <property type="taxonomic scope" value="Eukaryota"/>
</dbReference>
<dbReference type="InterPro" id="IPR045247">
    <property type="entry name" value="Oye-like"/>
</dbReference>
<dbReference type="CDD" id="cd02933">
    <property type="entry name" value="OYE_like_FMN"/>
    <property type="match status" value="1"/>
</dbReference>
<name>K0KN03_WICCF</name>
<comment type="similarity">
    <text evidence="2">Belongs to the NADH:flavin oxidoreductase/NADH oxidase family.</text>
</comment>
<dbReference type="PANTHER" id="PTHR22893:SF91">
    <property type="entry name" value="NADPH DEHYDROGENASE 2-RELATED"/>
    <property type="match status" value="1"/>
</dbReference>
<reference evidence="5 6" key="1">
    <citation type="journal article" date="2012" name="Eukaryot. Cell">
        <title>Draft genome sequence of Wickerhamomyces ciferrii NRRL Y-1031 F-60-10.</title>
        <authorList>
            <person name="Schneider J."/>
            <person name="Andrea H."/>
            <person name="Blom J."/>
            <person name="Jaenicke S."/>
            <person name="Ruckert C."/>
            <person name="Schorsch C."/>
            <person name="Szczepanowski R."/>
            <person name="Farwick M."/>
            <person name="Goesmann A."/>
            <person name="Puhler A."/>
            <person name="Schaffer S."/>
            <person name="Tauch A."/>
            <person name="Kohler T."/>
            <person name="Brinkrolf K."/>
        </authorList>
    </citation>
    <scope>NUCLEOTIDE SEQUENCE [LARGE SCALE GENOMIC DNA]</scope>
    <source>
        <strain evidence="6">ATCC 14091 / BCRC 22168 / CBS 111 / JCM 3599 / NBRC 0793 / NRRL Y-1031 F-60-10</strain>
    </source>
</reference>
<evidence type="ECO:0000313" key="6">
    <source>
        <dbReference type="Proteomes" id="UP000009328"/>
    </source>
</evidence>
<evidence type="ECO:0000313" key="5">
    <source>
        <dbReference type="EMBL" id="CCH42739.1"/>
    </source>
</evidence>
<dbReference type="AlphaFoldDB" id="K0KN03"/>
<dbReference type="EMBL" id="CAIF01000051">
    <property type="protein sequence ID" value="CCH42739.1"/>
    <property type="molecule type" value="Genomic_DNA"/>
</dbReference>
<protein>
    <submittedName>
        <fullName evidence="5">NADPH dehydrogenase 3</fullName>
        <ecNumber evidence="5">1.6.99.1</ecNumber>
    </submittedName>
</protein>
<organism evidence="5 6">
    <name type="scientific">Wickerhamomyces ciferrii (strain ATCC 14091 / BCRC 22168 / CBS 111 / JCM 3599 / NBRC 0793 / NRRL Y-1031 F-60-10)</name>
    <name type="common">Yeast</name>
    <name type="synonym">Pichia ciferrii</name>
    <dbReference type="NCBI Taxonomy" id="1206466"/>
    <lineage>
        <taxon>Eukaryota</taxon>
        <taxon>Fungi</taxon>
        <taxon>Dikarya</taxon>
        <taxon>Ascomycota</taxon>
        <taxon>Saccharomycotina</taxon>
        <taxon>Saccharomycetes</taxon>
        <taxon>Phaffomycetales</taxon>
        <taxon>Wickerhamomycetaceae</taxon>
        <taxon>Wickerhamomyces</taxon>
    </lineage>
</organism>
<feature type="domain" description="NADH:flavin oxidoreductase/NADH oxidase N-terminal" evidence="4">
    <location>
        <begin position="19"/>
        <end position="378"/>
    </location>
</feature>
<accession>K0KN03</accession>
<dbReference type="InterPro" id="IPR013785">
    <property type="entry name" value="Aldolase_TIM"/>
</dbReference>
<dbReference type="GO" id="GO:0003959">
    <property type="term" value="F:NADPH dehydrogenase activity"/>
    <property type="evidence" value="ECO:0007669"/>
    <property type="project" value="UniProtKB-EC"/>
</dbReference>
<evidence type="ECO:0000256" key="2">
    <source>
        <dbReference type="ARBA" id="ARBA00005979"/>
    </source>
</evidence>
<proteinExistence type="inferred from homology"/>
<comment type="caution">
    <text evidence="5">The sequence shown here is derived from an EMBL/GenBank/DDBJ whole genome shotgun (WGS) entry which is preliminary data.</text>
</comment>
<dbReference type="InterPro" id="IPR001155">
    <property type="entry name" value="OxRdtase_FMN_N"/>
</dbReference>
<dbReference type="SUPFAM" id="SSF51395">
    <property type="entry name" value="FMN-linked oxidoreductases"/>
    <property type="match status" value="1"/>
</dbReference>
<evidence type="ECO:0000259" key="4">
    <source>
        <dbReference type="Pfam" id="PF00724"/>
    </source>
</evidence>
<gene>
    <name evidence="5" type="ORF">BN7_2283</name>
</gene>
<dbReference type="InParanoid" id="K0KN03"/>
<sequence>MTKPEFDQRIKPVSLKDTNLFKPISLPNNITLSHRLTLAPLTRIKGDPKTLVPNVELASQYYDQRSKRIGTLILTEGIFYSKECGGFYDGISGIWNQDQIEAWSKIFEKIHSNGSFVIAQLFHLGRQALPEYVAKNGLTYRAPSTGVYINDGSAPFEEQAKEFNTPLTGFTTEEVEQEIKNFVQGGINSIKAGADGVQVHAANGYLLNQFLDPESNRRDDKYGGSIENRSRFILEIVDQLTTAIGADKISVRLSPWSKFGGFQGAQDDPTLLAQYAHLVGELEKRRKSGSNFQFIDLVEPRVDGADDKSSKEFLKSGSNKFIYDIWGGLIVRAGNYIGNIEALTKDVNDDNRTLISSGRYFIANPDLPDRLENGWPLNKYDRSSFYVNGTGEGYIDYPVYKSE</sequence>
<dbReference type="Pfam" id="PF00724">
    <property type="entry name" value="Oxidored_FMN"/>
    <property type="match status" value="1"/>
</dbReference>
<keyword evidence="3" id="KW-0285">Flavoprotein</keyword>
<evidence type="ECO:0000256" key="3">
    <source>
        <dbReference type="ARBA" id="ARBA00022643"/>
    </source>
</evidence>
<dbReference type="EC" id="1.6.99.1" evidence="5"/>
<keyword evidence="6" id="KW-1185">Reference proteome</keyword>
<evidence type="ECO:0000256" key="1">
    <source>
        <dbReference type="ARBA" id="ARBA00001917"/>
    </source>
</evidence>
<keyword evidence="3" id="KW-0288">FMN</keyword>
<dbReference type="GO" id="GO:0010181">
    <property type="term" value="F:FMN binding"/>
    <property type="evidence" value="ECO:0007669"/>
    <property type="project" value="InterPro"/>
</dbReference>
<comment type="cofactor">
    <cofactor evidence="1">
        <name>FMN</name>
        <dbReference type="ChEBI" id="CHEBI:58210"/>
    </cofactor>
</comment>